<accession>A0A3N1X5R2</accession>
<dbReference type="SFLD" id="SFLDG01140">
    <property type="entry name" value="C2.B:_Phosphomannomutase_and_P"/>
    <property type="match status" value="1"/>
</dbReference>
<evidence type="ECO:0000313" key="1">
    <source>
        <dbReference type="EMBL" id="ROR22120.1"/>
    </source>
</evidence>
<gene>
    <name evidence="1" type="ORF">EDD66_11732</name>
</gene>
<dbReference type="InterPro" id="IPR006379">
    <property type="entry name" value="HAD-SF_hydro_IIB"/>
</dbReference>
<dbReference type="NCBIfam" id="TIGR01484">
    <property type="entry name" value="HAD-SF-IIB"/>
    <property type="match status" value="1"/>
</dbReference>
<dbReference type="InterPro" id="IPR000150">
    <property type="entry name" value="Cof"/>
</dbReference>
<dbReference type="SFLD" id="SFLDG01144">
    <property type="entry name" value="C2.B.4:_PGP_Like"/>
    <property type="match status" value="1"/>
</dbReference>
<dbReference type="PANTHER" id="PTHR10000">
    <property type="entry name" value="PHOSPHOSERINE PHOSPHATASE"/>
    <property type="match status" value="1"/>
</dbReference>
<evidence type="ECO:0000313" key="2">
    <source>
        <dbReference type="Proteomes" id="UP000273083"/>
    </source>
</evidence>
<proteinExistence type="predicted"/>
<dbReference type="GO" id="GO:0000287">
    <property type="term" value="F:magnesium ion binding"/>
    <property type="evidence" value="ECO:0007669"/>
    <property type="project" value="TreeGrafter"/>
</dbReference>
<dbReference type="PANTHER" id="PTHR10000:SF8">
    <property type="entry name" value="HAD SUPERFAMILY HYDROLASE-LIKE, TYPE 3"/>
    <property type="match status" value="1"/>
</dbReference>
<dbReference type="RefSeq" id="WP_123610916.1">
    <property type="nucleotide sequence ID" value="NZ_RJVG01000017.1"/>
</dbReference>
<name>A0A3N1X5R2_9FIRM</name>
<keyword evidence="2" id="KW-1185">Reference proteome</keyword>
<reference evidence="1 2" key="1">
    <citation type="submission" date="2018-11" db="EMBL/GenBank/DDBJ databases">
        <title>Genomic Encyclopedia of Type Strains, Phase IV (KMG-IV): sequencing the most valuable type-strain genomes for metagenomic binning, comparative biology and taxonomic classification.</title>
        <authorList>
            <person name="Goeker M."/>
        </authorList>
    </citation>
    <scope>NUCLEOTIDE SEQUENCE [LARGE SCALE GENOMIC DNA]</scope>
    <source>
        <strain evidence="1 2">DSM 26537</strain>
    </source>
</reference>
<dbReference type="InterPro" id="IPR023214">
    <property type="entry name" value="HAD_sf"/>
</dbReference>
<dbReference type="Gene3D" id="3.30.1240.10">
    <property type="match status" value="1"/>
</dbReference>
<dbReference type="EMBL" id="RJVG01000017">
    <property type="protein sequence ID" value="ROR22120.1"/>
    <property type="molecule type" value="Genomic_DNA"/>
</dbReference>
<dbReference type="Pfam" id="PF08282">
    <property type="entry name" value="Hydrolase_3"/>
    <property type="match status" value="1"/>
</dbReference>
<dbReference type="GO" id="GO:0005829">
    <property type="term" value="C:cytosol"/>
    <property type="evidence" value="ECO:0007669"/>
    <property type="project" value="TreeGrafter"/>
</dbReference>
<dbReference type="SFLD" id="SFLDS00003">
    <property type="entry name" value="Haloacid_Dehalogenase"/>
    <property type="match status" value="1"/>
</dbReference>
<protein>
    <recommendedName>
        <fullName evidence="3">Cof subfamily protein (Haloacid dehalogenase superfamily)/HAD superfamily hydrolase (TIGR01484 family)</fullName>
    </recommendedName>
</protein>
<dbReference type="NCBIfam" id="TIGR00099">
    <property type="entry name" value="Cof-subfamily"/>
    <property type="match status" value="1"/>
</dbReference>
<dbReference type="GO" id="GO:0016791">
    <property type="term" value="F:phosphatase activity"/>
    <property type="evidence" value="ECO:0007669"/>
    <property type="project" value="TreeGrafter"/>
</dbReference>
<sequence length="263" mass="29578">MIKLIASDIDGTLVPDGYNKLNTEYFDVILKLKEQGIIFAAASGRQYSSIAKLFEPVKDNMIFIAENGSYVTCRGEDMSVSVMDRDIIHQLIRDIRSIPECEISLSGKHFIYVESTEKGFLNLLIHEYRNEVEQVTDLLEVKEDFIKISIFHKTDATGAAGNFIIPKWKDQLEIVCAGNQWLDIMNYNVSKGEAIKKIQKQLNITKEETMVFGDNLNDIAMLKQAGESYAIGNAREEVKQAAKHVADTNVNDGVLQVIKALLK</sequence>
<dbReference type="SUPFAM" id="SSF56784">
    <property type="entry name" value="HAD-like"/>
    <property type="match status" value="1"/>
</dbReference>
<organism evidence="1 2">
    <name type="scientific">Mobilisporobacter senegalensis</name>
    <dbReference type="NCBI Taxonomy" id="1329262"/>
    <lineage>
        <taxon>Bacteria</taxon>
        <taxon>Bacillati</taxon>
        <taxon>Bacillota</taxon>
        <taxon>Clostridia</taxon>
        <taxon>Lachnospirales</taxon>
        <taxon>Lachnospiraceae</taxon>
        <taxon>Mobilisporobacter</taxon>
    </lineage>
</organism>
<dbReference type="Gene3D" id="3.40.50.1000">
    <property type="entry name" value="HAD superfamily/HAD-like"/>
    <property type="match status" value="1"/>
</dbReference>
<dbReference type="InterPro" id="IPR036412">
    <property type="entry name" value="HAD-like_sf"/>
</dbReference>
<dbReference type="AlphaFoldDB" id="A0A3N1X5R2"/>
<dbReference type="Proteomes" id="UP000273083">
    <property type="component" value="Unassembled WGS sequence"/>
</dbReference>
<comment type="caution">
    <text evidence="1">The sequence shown here is derived from an EMBL/GenBank/DDBJ whole genome shotgun (WGS) entry which is preliminary data.</text>
</comment>
<dbReference type="CDD" id="cd07518">
    <property type="entry name" value="HAD_YbiV-Like"/>
    <property type="match status" value="1"/>
</dbReference>
<evidence type="ECO:0008006" key="3">
    <source>
        <dbReference type="Google" id="ProtNLM"/>
    </source>
</evidence>
<dbReference type="OrthoDB" id="9814970at2"/>